<dbReference type="Pfam" id="PF02362">
    <property type="entry name" value="B3"/>
    <property type="match status" value="1"/>
</dbReference>
<feature type="compositionally biased region" description="Low complexity" evidence="5">
    <location>
        <begin position="184"/>
        <end position="196"/>
    </location>
</feature>
<accession>A0A1Y1ILG2</accession>
<feature type="compositionally biased region" description="Low complexity" evidence="5">
    <location>
        <begin position="352"/>
        <end position="365"/>
    </location>
</feature>
<keyword evidence="8" id="KW-1185">Reference proteome</keyword>
<evidence type="ECO:0000256" key="5">
    <source>
        <dbReference type="SAM" id="MobiDB-lite"/>
    </source>
</evidence>
<evidence type="ECO:0000313" key="8">
    <source>
        <dbReference type="Proteomes" id="UP000054558"/>
    </source>
</evidence>
<evidence type="ECO:0000256" key="3">
    <source>
        <dbReference type="ARBA" id="ARBA00023163"/>
    </source>
</evidence>
<gene>
    <name evidence="7" type="ORF">KFL_008220050</name>
</gene>
<name>A0A1Y1ILG2_KLENI</name>
<feature type="compositionally biased region" description="Basic and acidic residues" evidence="5">
    <location>
        <begin position="336"/>
        <end position="348"/>
    </location>
</feature>
<feature type="region of interest" description="Disordered" evidence="5">
    <location>
        <begin position="1030"/>
        <end position="1125"/>
    </location>
</feature>
<dbReference type="GO" id="GO:0003677">
    <property type="term" value="F:DNA binding"/>
    <property type="evidence" value="ECO:0007669"/>
    <property type="project" value="UniProtKB-KW"/>
</dbReference>
<organism evidence="7 8">
    <name type="scientific">Klebsormidium nitens</name>
    <name type="common">Green alga</name>
    <name type="synonym">Ulothrix nitens</name>
    <dbReference type="NCBI Taxonomy" id="105231"/>
    <lineage>
        <taxon>Eukaryota</taxon>
        <taxon>Viridiplantae</taxon>
        <taxon>Streptophyta</taxon>
        <taxon>Klebsormidiophyceae</taxon>
        <taxon>Klebsormidiales</taxon>
        <taxon>Klebsormidiaceae</taxon>
        <taxon>Klebsormidium</taxon>
    </lineage>
</organism>
<evidence type="ECO:0000256" key="4">
    <source>
        <dbReference type="ARBA" id="ARBA00023242"/>
    </source>
</evidence>
<evidence type="ECO:0000256" key="1">
    <source>
        <dbReference type="ARBA" id="ARBA00023015"/>
    </source>
</evidence>
<feature type="region of interest" description="Disordered" evidence="5">
    <location>
        <begin position="1145"/>
        <end position="1174"/>
    </location>
</feature>
<feature type="region of interest" description="Disordered" evidence="5">
    <location>
        <begin position="1327"/>
        <end position="1362"/>
    </location>
</feature>
<keyword evidence="1" id="KW-0805">Transcription regulation</keyword>
<dbReference type="SMR" id="A0A1Y1ILG2"/>
<dbReference type="GO" id="GO:0003700">
    <property type="term" value="F:DNA-binding transcription factor activity"/>
    <property type="evidence" value="ECO:0007669"/>
    <property type="project" value="InterPro"/>
</dbReference>
<keyword evidence="3" id="KW-0804">Transcription</keyword>
<feature type="domain" description="TF-B3" evidence="6">
    <location>
        <begin position="931"/>
        <end position="1031"/>
    </location>
</feature>
<dbReference type="InterPro" id="IPR015300">
    <property type="entry name" value="DNA-bd_pseudobarrel_sf"/>
</dbReference>
<feature type="region of interest" description="Disordered" evidence="5">
    <location>
        <begin position="819"/>
        <end position="915"/>
    </location>
</feature>
<dbReference type="SMART" id="SM01019">
    <property type="entry name" value="B3"/>
    <property type="match status" value="1"/>
</dbReference>
<feature type="compositionally biased region" description="Low complexity" evidence="5">
    <location>
        <begin position="1344"/>
        <end position="1355"/>
    </location>
</feature>
<keyword evidence="4" id="KW-0539">Nucleus</keyword>
<dbReference type="Gene3D" id="1.10.10.60">
    <property type="entry name" value="Homeodomain-like"/>
    <property type="match status" value="1"/>
</dbReference>
<evidence type="ECO:0000313" key="7">
    <source>
        <dbReference type="EMBL" id="GAQ91634.1"/>
    </source>
</evidence>
<protein>
    <recommendedName>
        <fullName evidence="6">TF-B3 domain-containing protein</fullName>
    </recommendedName>
</protein>
<feature type="compositionally biased region" description="Basic and acidic residues" evidence="5">
    <location>
        <begin position="314"/>
        <end position="324"/>
    </location>
</feature>
<feature type="compositionally biased region" description="Basic residues" evidence="5">
    <location>
        <begin position="847"/>
        <end position="856"/>
    </location>
</feature>
<dbReference type="Gene3D" id="2.40.330.10">
    <property type="entry name" value="DNA-binding pseudobarrel domain"/>
    <property type="match status" value="1"/>
</dbReference>
<feature type="region of interest" description="Disordered" evidence="5">
    <location>
        <begin position="164"/>
        <end position="196"/>
    </location>
</feature>
<feature type="compositionally biased region" description="Acidic residues" evidence="5">
    <location>
        <begin position="861"/>
        <end position="885"/>
    </location>
</feature>
<dbReference type="CDD" id="cd10017">
    <property type="entry name" value="B3_DNA"/>
    <property type="match status" value="1"/>
</dbReference>
<dbReference type="OrthoDB" id="757982at2759"/>
<proteinExistence type="predicted"/>
<sequence length="1362" mass="144463">MHLAVRMAAMLASLHGSPQQSQGWDAFHPGTLNLSFPYGHIEPLKQWQPKAYAKRLEDVKPDKKKGASRMQVKREAQKAMLARCKSNNSAGQSFAMLPPPYAPLGFVGSSTGDGAQCDSLKRKYDQALPALDEQLSSKRSLVESAWPVELAGFAAGQSVWRLRGGGQAAQDEASEDPPAEGGTQNQAEAEGSQQAGQRVDALISEVASMMESAQRGGQASEVMLRLNRLESIPSLPRFNSLELADEMFADILKWDLPKGEERTVEVKEGEVGRTRGGGVESDDAQVEEFLKSLDPALANREPVAIQDQLQKSAAEGKDGAEGKQRAGARPVSVRGGAKDLGDAGENKSEGTASEQASQDQAAAGEGLKHSGSGEAAQPSKLQSAEAVPGKQSGGKPEVQPKQGPAISQKPMVRSPRAGEEKPRQLVRPSLDILAQASASFGPTSPVASKDSLESPESPILSSLGGGPRRPKLTPPQQEKLRGFAAKVHWNWGAAEGTGEARQLCAELGIDMRQMKRWVESHRPKDVAPPPPQAVPFMGWGVPPGVGMMNPAYMSYMAGSPMAFPGAWPGMPRPPLGDGSWGGGPPMGPMGQPFNPTMQAPFTQPLLGPSFPGPPFLPGGFASTGFGGGAPGGPLSAPAATPLNVDENQELVASAEALGKLLGDRVNTIPPEKLKEILAAWMAHKRNKREQETVPAAREAPLSGAGGTKRKEPEPLAHPPADEPSEGSLLQFSIPSLERGLSNAPSISTLLAEELASAAAEDGGLGKDGDGAPGGAFKGQGASRDPSLSVLLQEIGGAMEEAPKRTMGPLERQVFGVDEDNMQMGPAPESGDDESASSSDEPSERRPGLRPRSKRRRFAESSAEEEEEEPEEPQSEENEEPGVDEEVFPHDPEGRAEGGQWQLGTGLEDRRLPPPLGYQGHVGQTGIRAVLFEKALTASDTSHLGRWVLPKLAAERYMPYMEHRDGTFMLVEDSKGGRWCCKYRWWPNNKSKMYVLEQTGDIVKHFKLHPGDTIHFCQSVEGHLMIYEQKKNSKQRPPVASAASPAPLPKRYAKRVPIEPKPSPKGSRKQLKAPKAPRSPPPPKAAYKLPSPFARVSTRGRTIRPSSRLRRGGDGNPENGSPALVYNASAGQGLAGRLVSHEWRGSAMLSPGGSGNAASDTPEVGVDPWGADELLGRGEGTAQINELARHFLQQTNPGGAGRGGLSAGVPRPLARTGSADLANEILALTNSGREVGPRELSPLGAPSRQGSLTPVLQRTKSSESLPFSVSNFPPIPTGLESLSRSSSLNRTASLARAGSLLSRLPSDLEALSKMDNFPSFDFAATPPLPVESAFQPYGGTPGRQANAAVATAGDAAQNRRRAG</sequence>
<dbReference type="InterPro" id="IPR003340">
    <property type="entry name" value="B3_DNA-bd"/>
</dbReference>
<evidence type="ECO:0000259" key="6">
    <source>
        <dbReference type="SMART" id="SM01019"/>
    </source>
</evidence>
<dbReference type="PANTHER" id="PTHR31140:SF139">
    <property type="entry name" value="B3 DOMAIN-CONTAINING PROTEIN OS02G0455900-RELATED"/>
    <property type="match status" value="1"/>
</dbReference>
<feature type="region of interest" description="Disordered" evidence="5">
    <location>
        <begin position="760"/>
        <end position="787"/>
    </location>
</feature>
<dbReference type="Proteomes" id="UP000054558">
    <property type="component" value="Unassembled WGS sequence"/>
</dbReference>
<feature type="region of interest" description="Disordered" evidence="5">
    <location>
        <begin position="266"/>
        <end position="285"/>
    </location>
</feature>
<dbReference type="PANTHER" id="PTHR31140">
    <property type="entry name" value="B3 DOMAIN-CONTAINING TRANSCRIPTION FACTOR ABI3"/>
    <property type="match status" value="1"/>
</dbReference>
<feature type="region of interest" description="Disordered" evidence="5">
    <location>
        <begin position="309"/>
        <end position="476"/>
    </location>
</feature>
<reference evidence="7 8" key="1">
    <citation type="journal article" date="2014" name="Nat. Commun.">
        <title>Klebsormidium flaccidum genome reveals primary factors for plant terrestrial adaptation.</title>
        <authorList>
            <person name="Hori K."/>
            <person name="Maruyama F."/>
            <person name="Fujisawa T."/>
            <person name="Togashi T."/>
            <person name="Yamamoto N."/>
            <person name="Seo M."/>
            <person name="Sato S."/>
            <person name="Yamada T."/>
            <person name="Mori H."/>
            <person name="Tajima N."/>
            <person name="Moriyama T."/>
            <person name="Ikeuchi M."/>
            <person name="Watanabe M."/>
            <person name="Wada H."/>
            <person name="Kobayashi K."/>
            <person name="Saito M."/>
            <person name="Masuda T."/>
            <person name="Sasaki-Sekimoto Y."/>
            <person name="Mashiguchi K."/>
            <person name="Awai K."/>
            <person name="Shimojima M."/>
            <person name="Masuda S."/>
            <person name="Iwai M."/>
            <person name="Nobusawa T."/>
            <person name="Narise T."/>
            <person name="Kondo S."/>
            <person name="Saito H."/>
            <person name="Sato R."/>
            <person name="Murakawa M."/>
            <person name="Ihara Y."/>
            <person name="Oshima-Yamada Y."/>
            <person name="Ohtaka K."/>
            <person name="Satoh M."/>
            <person name="Sonobe K."/>
            <person name="Ishii M."/>
            <person name="Ohtani R."/>
            <person name="Kanamori-Sato M."/>
            <person name="Honoki R."/>
            <person name="Miyazaki D."/>
            <person name="Mochizuki H."/>
            <person name="Umetsu J."/>
            <person name="Higashi K."/>
            <person name="Shibata D."/>
            <person name="Kamiya Y."/>
            <person name="Sato N."/>
            <person name="Nakamura Y."/>
            <person name="Tabata S."/>
            <person name="Ida S."/>
            <person name="Kurokawa K."/>
            <person name="Ohta H."/>
        </authorList>
    </citation>
    <scope>NUCLEOTIDE SEQUENCE [LARGE SCALE GENOMIC DNA]</scope>
    <source>
        <strain evidence="7 8">NIES-2285</strain>
    </source>
</reference>
<dbReference type="InterPro" id="IPR044800">
    <property type="entry name" value="LEC2-like"/>
</dbReference>
<feature type="compositionally biased region" description="Basic and acidic residues" evidence="5">
    <location>
        <begin position="886"/>
        <end position="895"/>
    </location>
</feature>
<dbReference type="EMBL" id="DF237771">
    <property type="protein sequence ID" value="GAQ91634.1"/>
    <property type="molecule type" value="Genomic_DNA"/>
</dbReference>
<evidence type="ECO:0000256" key="2">
    <source>
        <dbReference type="ARBA" id="ARBA00023125"/>
    </source>
</evidence>
<feature type="region of interest" description="Disordered" evidence="5">
    <location>
        <begin position="686"/>
        <end position="727"/>
    </location>
</feature>
<feature type="compositionally biased region" description="Polar residues" evidence="5">
    <location>
        <begin position="436"/>
        <end position="446"/>
    </location>
</feature>
<dbReference type="SUPFAM" id="SSF101936">
    <property type="entry name" value="DNA-binding pseudobarrel domain"/>
    <property type="match status" value="1"/>
</dbReference>
<keyword evidence="2" id="KW-0238">DNA-binding</keyword>